<dbReference type="GO" id="GO:0055085">
    <property type="term" value="P:transmembrane transport"/>
    <property type="evidence" value="ECO:0007669"/>
    <property type="project" value="InterPro"/>
</dbReference>
<dbReference type="GeneID" id="97555239"/>
<comment type="similarity">
    <text evidence="7">Belongs to the binding-protein-dependent transport system permease family.</text>
</comment>
<evidence type="ECO:0000313" key="10">
    <source>
        <dbReference type="Proteomes" id="UP000076796"/>
    </source>
</evidence>
<feature type="transmembrane region" description="Helical" evidence="7">
    <location>
        <begin position="12"/>
        <end position="31"/>
    </location>
</feature>
<sequence length="290" mass="32952">MKYDSAGRKLFLVCNYIILTFLALTMLFPFLNVIAQSFSSPGAIDRGEVMFWPVEFTFAYYQHVFNDVSIWRAFGISVYITVFGTFINLAATASLAYPLSRPEYVGRKTIMIIILMTMIFTAPLIPQFILMRELNLVNTLWSLMLPTAISAFNLFVLRTFFTQIPNELIDSSRIDGCSEVRTLWSIVLPLSKPALATVGIFYSVTNWNKYMDALYYINDRAKYPLQVKLRELLVNEGLTDTGNLAFEASSQSVQGIQMAVILVATVPIILLYPFLQRFFIHGMMIGSIKE</sequence>
<organism evidence="9 10">
    <name type="scientific">Paenibacillus glucanolyticus</name>
    <dbReference type="NCBI Taxonomy" id="59843"/>
    <lineage>
        <taxon>Bacteria</taxon>
        <taxon>Bacillati</taxon>
        <taxon>Bacillota</taxon>
        <taxon>Bacilli</taxon>
        <taxon>Bacillales</taxon>
        <taxon>Paenibacillaceae</taxon>
        <taxon>Paenibacillus</taxon>
    </lineage>
</organism>
<name>A0A163DDB1_9BACL</name>
<dbReference type="EMBL" id="LWMH01000003">
    <property type="protein sequence ID" value="KZS43151.1"/>
    <property type="molecule type" value="Genomic_DNA"/>
</dbReference>
<proteinExistence type="inferred from homology"/>
<evidence type="ECO:0000256" key="4">
    <source>
        <dbReference type="ARBA" id="ARBA00022692"/>
    </source>
</evidence>
<comment type="caution">
    <text evidence="9">The sequence shown here is derived from an EMBL/GenBank/DDBJ whole genome shotgun (WGS) entry which is preliminary data.</text>
</comment>
<keyword evidence="3" id="KW-1003">Cell membrane</keyword>
<feature type="transmembrane region" description="Helical" evidence="7">
    <location>
        <begin position="256"/>
        <end position="275"/>
    </location>
</feature>
<feature type="transmembrane region" description="Helical" evidence="7">
    <location>
        <begin position="141"/>
        <end position="161"/>
    </location>
</feature>
<dbReference type="GO" id="GO:0005886">
    <property type="term" value="C:plasma membrane"/>
    <property type="evidence" value="ECO:0007669"/>
    <property type="project" value="UniProtKB-SubCell"/>
</dbReference>
<feature type="transmembrane region" description="Helical" evidence="7">
    <location>
        <begin position="70"/>
        <end position="97"/>
    </location>
</feature>
<feature type="transmembrane region" description="Helical" evidence="7">
    <location>
        <begin position="109"/>
        <end position="129"/>
    </location>
</feature>
<dbReference type="PANTHER" id="PTHR43744">
    <property type="entry name" value="ABC TRANSPORTER PERMEASE PROTEIN MG189-RELATED-RELATED"/>
    <property type="match status" value="1"/>
</dbReference>
<dbReference type="PROSITE" id="PS50928">
    <property type="entry name" value="ABC_TM1"/>
    <property type="match status" value="1"/>
</dbReference>
<dbReference type="Pfam" id="PF00528">
    <property type="entry name" value="BPD_transp_1"/>
    <property type="match status" value="1"/>
</dbReference>
<evidence type="ECO:0000259" key="8">
    <source>
        <dbReference type="PROSITE" id="PS50928"/>
    </source>
</evidence>
<evidence type="ECO:0000256" key="6">
    <source>
        <dbReference type="ARBA" id="ARBA00023136"/>
    </source>
</evidence>
<keyword evidence="6 7" id="KW-0472">Membrane</keyword>
<dbReference type="PANTHER" id="PTHR43744:SF9">
    <property type="entry name" value="POLYGALACTURONAN_RHAMNOGALACTURONAN TRANSPORT SYSTEM PERMEASE PROTEIN YTCP"/>
    <property type="match status" value="1"/>
</dbReference>
<dbReference type="CDD" id="cd06261">
    <property type="entry name" value="TM_PBP2"/>
    <property type="match status" value="1"/>
</dbReference>
<dbReference type="RefSeq" id="WP_036637364.1">
    <property type="nucleotide sequence ID" value="NZ_CBCSBX010000001.1"/>
</dbReference>
<accession>A0A163DDB1</accession>
<evidence type="ECO:0000256" key="1">
    <source>
        <dbReference type="ARBA" id="ARBA00004651"/>
    </source>
</evidence>
<keyword evidence="4 7" id="KW-0812">Transmembrane</keyword>
<dbReference type="STRING" id="59843.A3958_23210"/>
<gene>
    <name evidence="9" type="ORF">AWU65_00565</name>
</gene>
<protein>
    <submittedName>
        <fullName evidence="9">ABC transporter permease</fullName>
    </submittedName>
</protein>
<keyword evidence="10" id="KW-1185">Reference proteome</keyword>
<reference evidence="9" key="1">
    <citation type="journal article" date="2016" name="Genome Announc.">
        <title>Draft genomes of two strains of Paenibacillus glucanolyticus with capability to degrade lignocellulose.</title>
        <authorList>
            <person name="Mathews S.L."/>
            <person name="Pawlak J."/>
            <person name="Grunden A.M."/>
        </authorList>
    </citation>
    <scope>NUCLEOTIDE SEQUENCE [LARGE SCALE GENOMIC DNA]</scope>
    <source>
        <strain evidence="9">SLM1</strain>
    </source>
</reference>
<evidence type="ECO:0000256" key="3">
    <source>
        <dbReference type="ARBA" id="ARBA00022475"/>
    </source>
</evidence>
<dbReference type="OrthoDB" id="9810086at2"/>
<dbReference type="Proteomes" id="UP000076796">
    <property type="component" value="Unassembled WGS sequence"/>
</dbReference>
<feature type="domain" description="ABC transmembrane type-1" evidence="8">
    <location>
        <begin position="74"/>
        <end position="275"/>
    </location>
</feature>
<feature type="transmembrane region" description="Helical" evidence="7">
    <location>
        <begin position="182"/>
        <end position="204"/>
    </location>
</feature>
<dbReference type="SUPFAM" id="SSF161098">
    <property type="entry name" value="MetI-like"/>
    <property type="match status" value="1"/>
</dbReference>
<comment type="subcellular location">
    <subcellularLocation>
        <location evidence="1 7">Cell membrane</location>
        <topology evidence="1 7">Multi-pass membrane protein</topology>
    </subcellularLocation>
</comment>
<evidence type="ECO:0000256" key="7">
    <source>
        <dbReference type="RuleBase" id="RU363032"/>
    </source>
</evidence>
<evidence type="ECO:0000256" key="2">
    <source>
        <dbReference type="ARBA" id="ARBA00022448"/>
    </source>
</evidence>
<dbReference type="InterPro" id="IPR035906">
    <property type="entry name" value="MetI-like_sf"/>
</dbReference>
<evidence type="ECO:0000256" key="5">
    <source>
        <dbReference type="ARBA" id="ARBA00022989"/>
    </source>
</evidence>
<keyword evidence="5 7" id="KW-1133">Transmembrane helix</keyword>
<dbReference type="KEGG" id="pglu:A3958_23210"/>
<dbReference type="Gene3D" id="1.10.3720.10">
    <property type="entry name" value="MetI-like"/>
    <property type="match status" value="1"/>
</dbReference>
<dbReference type="AlphaFoldDB" id="A0A163DDB1"/>
<evidence type="ECO:0000313" key="9">
    <source>
        <dbReference type="EMBL" id="KZS43151.1"/>
    </source>
</evidence>
<keyword evidence="2 7" id="KW-0813">Transport</keyword>
<dbReference type="InterPro" id="IPR000515">
    <property type="entry name" value="MetI-like"/>
</dbReference>